<proteinExistence type="predicted"/>
<feature type="transmembrane region" description="Helical" evidence="7">
    <location>
        <begin position="145"/>
        <end position="165"/>
    </location>
</feature>
<feature type="transmembrane region" description="Helical" evidence="7">
    <location>
        <begin position="356"/>
        <end position="375"/>
    </location>
</feature>
<evidence type="ECO:0000256" key="7">
    <source>
        <dbReference type="SAM" id="Phobius"/>
    </source>
</evidence>
<dbReference type="FunFam" id="1.20.1740.10:FF:000001">
    <property type="entry name" value="Amino acid permease"/>
    <property type="match status" value="1"/>
</dbReference>
<keyword evidence="3 7" id="KW-0812">Transmembrane</keyword>
<dbReference type="InterPro" id="IPR011265">
    <property type="entry name" value="GABA_permease"/>
</dbReference>
<evidence type="ECO:0000256" key="6">
    <source>
        <dbReference type="SAM" id="MobiDB-lite"/>
    </source>
</evidence>
<dbReference type="PROSITE" id="PS00218">
    <property type="entry name" value="AMINO_ACID_PERMEASE_1"/>
    <property type="match status" value="1"/>
</dbReference>
<evidence type="ECO:0000313" key="10">
    <source>
        <dbReference type="Proteomes" id="UP000017944"/>
    </source>
</evidence>
<dbReference type="PIRSF" id="PIRSF006060">
    <property type="entry name" value="AA_transporter"/>
    <property type="match status" value="1"/>
</dbReference>
<comment type="subcellular location">
    <subcellularLocation>
        <location evidence="1">Cell inner membrane</location>
        <topology evidence="1">Multi-pass membrane protein</topology>
    </subcellularLocation>
</comment>
<accession>A0A090NLU0</accession>
<evidence type="ECO:0000256" key="2">
    <source>
        <dbReference type="ARBA" id="ARBA00022448"/>
    </source>
</evidence>
<dbReference type="PANTHER" id="PTHR43495">
    <property type="entry name" value="GABA PERMEASE"/>
    <property type="match status" value="1"/>
</dbReference>
<keyword evidence="5 7" id="KW-0472">Membrane</keyword>
<evidence type="ECO:0000256" key="4">
    <source>
        <dbReference type="ARBA" id="ARBA00022989"/>
    </source>
</evidence>
<feature type="transmembrane region" description="Helical" evidence="7">
    <location>
        <begin position="450"/>
        <end position="470"/>
    </location>
</feature>
<feature type="transmembrane region" description="Helical" evidence="7">
    <location>
        <begin position="177"/>
        <end position="201"/>
    </location>
</feature>
<dbReference type="Proteomes" id="UP000017944">
    <property type="component" value="Unassembled WGS sequence"/>
</dbReference>
<gene>
    <name evidence="9" type="ORF">WRSd3_00667</name>
</gene>
<feature type="transmembrane region" description="Helical" evidence="7">
    <location>
        <begin position="381"/>
        <end position="401"/>
    </location>
</feature>
<reference evidence="9 10" key="1">
    <citation type="submission" date="2013-10" db="EMBL/GenBank/DDBJ databases">
        <title>Draft genomes and the virulence plasmids of Sd1617 vaccine constructs: WRSd3 and WRSd5.</title>
        <authorList>
            <person name="Aksomboon Vongsawan A."/>
            <person name="Venkatesan M.M."/>
            <person name="Vaisvil B."/>
            <person name="Emel G."/>
            <person name="Kepatral V."/>
            <person name="Sethabutr O."/>
            <person name="Serichantalergs O."/>
            <person name="Mason C."/>
        </authorList>
    </citation>
    <scope>NUCLEOTIDE SEQUENCE [LARGE SCALE GENOMIC DNA]</scope>
    <source>
        <strain evidence="9 10">WRSd3</strain>
    </source>
</reference>
<dbReference type="Pfam" id="PF00324">
    <property type="entry name" value="AA_permease"/>
    <property type="match status" value="1"/>
</dbReference>
<dbReference type="InterPro" id="IPR004840">
    <property type="entry name" value="Amino_acid_permease_CS"/>
</dbReference>
<dbReference type="GO" id="GO:0005886">
    <property type="term" value="C:plasma membrane"/>
    <property type="evidence" value="ECO:0007669"/>
    <property type="project" value="UniProtKB-SubCell"/>
</dbReference>
<evidence type="ECO:0000256" key="3">
    <source>
        <dbReference type="ARBA" id="ARBA00022692"/>
    </source>
</evidence>
<organism evidence="9 10">
    <name type="scientific">Shigella dysenteriae WRSd3</name>
    <dbReference type="NCBI Taxonomy" id="1401327"/>
    <lineage>
        <taxon>Bacteria</taxon>
        <taxon>Pseudomonadati</taxon>
        <taxon>Pseudomonadota</taxon>
        <taxon>Gammaproteobacteria</taxon>
        <taxon>Enterobacterales</taxon>
        <taxon>Enterobacteriaceae</taxon>
        <taxon>Shigella</taxon>
    </lineage>
</organism>
<feature type="transmembrane region" description="Helical" evidence="7">
    <location>
        <begin position="118"/>
        <end position="139"/>
    </location>
</feature>
<dbReference type="NCBIfam" id="NF007566">
    <property type="entry name" value="PRK10197.1"/>
    <property type="match status" value="1"/>
</dbReference>
<feature type="transmembrane region" description="Helical" evidence="7">
    <location>
        <begin position="67"/>
        <end position="87"/>
    </location>
</feature>
<dbReference type="GO" id="GO:0015185">
    <property type="term" value="F:gamma-aminobutyric acid transmembrane transporter activity"/>
    <property type="evidence" value="ECO:0007669"/>
    <property type="project" value="InterPro"/>
</dbReference>
<evidence type="ECO:0000256" key="1">
    <source>
        <dbReference type="ARBA" id="ARBA00004429"/>
    </source>
</evidence>
<protein>
    <submittedName>
        <fullName evidence="9">GABA-specific permease</fullName>
    </submittedName>
</protein>
<evidence type="ECO:0000256" key="5">
    <source>
        <dbReference type="ARBA" id="ARBA00023136"/>
    </source>
</evidence>
<evidence type="ECO:0000259" key="8">
    <source>
        <dbReference type="Pfam" id="PF00324"/>
    </source>
</evidence>
<dbReference type="PANTHER" id="PTHR43495:SF5">
    <property type="entry name" value="GAMMA-AMINOBUTYRIC ACID PERMEASE"/>
    <property type="match status" value="1"/>
</dbReference>
<feature type="domain" description="Amino acid permease/ SLC12A" evidence="8">
    <location>
        <begin position="39"/>
        <end position="478"/>
    </location>
</feature>
<dbReference type="Gene3D" id="1.20.1740.10">
    <property type="entry name" value="Amino acid/polyamine transporter I"/>
    <property type="match status" value="1"/>
</dbReference>
<evidence type="ECO:0000313" key="9">
    <source>
        <dbReference type="EMBL" id="ESU81535.1"/>
    </source>
</evidence>
<comment type="caution">
    <text evidence="9">The sequence shown here is derived from an EMBL/GenBank/DDBJ whole genome shotgun (WGS) entry which is preliminary data.</text>
</comment>
<dbReference type="PATRIC" id="fig|1401327.3.peg.615"/>
<feature type="transmembrane region" description="Helical" evidence="7">
    <location>
        <begin position="305"/>
        <end position="329"/>
    </location>
</feature>
<keyword evidence="2" id="KW-0813">Transport</keyword>
<keyword evidence="4 7" id="KW-1133">Transmembrane helix</keyword>
<feature type="transmembrane region" description="Helical" evidence="7">
    <location>
        <begin position="40"/>
        <end position="61"/>
    </location>
</feature>
<dbReference type="EMBL" id="AXUT01000052">
    <property type="protein sequence ID" value="ESU81535.1"/>
    <property type="molecule type" value="Genomic_DNA"/>
</dbReference>
<dbReference type="AlphaFoldDB" id="A0A090NLU0"/>
<name>A0A090NLU0_SHIDY</name>
<dbReference type="NCBIfam" id="TIGR01773">
    <property type="entry name" value="GABAperm"/>
    <property type="match status" value="1"/>
</dbReference>
<feature type="transmembrane region" description="Helical" evidence="7">
    <location>
        <begin position="422"/>
        <end position="444"/>
    </location>
</feature>
<feature type="region of interest" description="Disordered" evidence="6">
    <location>
        <begin position="1"/>
        <end position="33"/>
    </location>
</feature>
<dbReference type="InterPro" id="IPR004841">
    <property type="entry name" value="AA-permease/SLC12A_dom"/>
</dbReference>
<sequence length="487" mass="53414">MTRRGKCRGALPSDTLSRGFRMGQSSQPHELGGGLKSRHVTMLSIAGVIGASLFVGSSVAIAEAGPAVLLAYLFAGLLVVMIMRMLAEMAVATPDTGSFSTYADKAIGRWAGYTIGWLYWWFWVLVIPLEANIAAMILHSWVPGIPIWLFSLVITLALTGSNLLSVKNYGEFEFWLALCKVIAILAFIFLGAVAISGFYPYADVSGISRLWDSGGFMPNGFGAVLSAMLITMFSFMGAEIVTIAAAESDTPEKHIVRATNSVIWRISIFYLCSIFVVVALIPWNMPGLKAVGSYRSVLELLNIPHAKLIMDCVILLSVTSCLNSALYTASRMLYSLSRRGDAPAVMGKINRSKTPYVAVLLSTGAAFLTVVVNYYAPAKVFKFLIDSSGAIALLVYLVIAVSQLRMRKILRAEGSEIRLRMWLYPWLTWLVIGFITFVLVVMLFRPAQQLEVISTGLLAIGIICTVPIMARWKKLVLWQKTPVHNTR</sequence>
<feature type="transmembrane region" description="Helical" evidence="7">
    <location>
        <begin position="262"/>
        <end position="285"/>
    </location>
</feature>
<feature type="transmembrane region" description="Helical" evidence="7">
    <location>
        <begin position="221"/>
        <end position="241"/>
    </location>
</feature>